<evidence type="ECO:0000256" key="3">
    <source>
        <dbReference type="ARBA" id="ARBA00023136"/>
    </source>
</evidence>
<dbReference type="HAMAP" id="MF_02204">
    <property type="entry name" value="Pal"/>
    <property type="match status" value="1"/>
</dbReference>
<evidence type="ECO:0000256" key="1">
    <source>
        <dbReference type="ARBA" id="ARBA00022618"/>
    </source>
</evidence>
<evidence type="ECO:0000313" key="13">
    <source>
        <dbReference type="Proteomes" id="UP000824366"/>
    </source>
</evidence>
<sequence>MTIRQQAPLSLAVLAAVLLAACSSTPLTTPAPTSTAPVSPAPVQSSQAASQPTAPSVVVATPLAAYLDPANPLYKERSVYFDFDKYVVKPEADKLVEMHGRYLATHPEVSIKIEGNTDERGGSEYNLALGQKRAEAVQKALTVFGAKESQMEAVSFGKEKPKALGNNEAAYAQNRRADLAYPAK</sequence>
<keyword evidence="2 8" id="KW-0732">Signal</keyword>
<dbReference type="InterPro" id="IPR039001">
    <property type="entry name" value="Pal"/>
</dbReference>
<evidence type="ECO:0000256" key="9">
    <source>
        <dbReference type="SAM" id="MobiDB-lite"/>
    </source>
</evidence>
<dbReference type="EMBL" id="AP024238">
    <property type="protein sequence ID" value="BCO26624.1"/>
    <property type="molecule type" value="Genomic_DNA"/>
</dbReference>
<dbReference type="InterPro" id="IPR036737">
    <property type="entry name" value="OmpA-like_sf"/>
</dbReference>
<dbReference type="PROSITE" id="PS51257">
    <property type="entry name" value="PROKAR_LIPOPROTEIN"/>
    <property type="match status" value="1"/>
</dbReference>
<dbReference type="NCBIfam" id="TIGR02802">
    <property type="entry name" value="Pal_lipo"/>
    <property type="match status" value="1"/>
</dbReference>
<dbReference type="InterPro" id="IPR006665">
    <property type="entry name" value="OmpA-like"/>
</dbReference>
<dbReference type="Proteomes" id="UP000824366">
    <property type="component" value="Chromosome"/>
</dbReference>
<proteinExistence type="inferred from homology"/>
<dbReference type="RefSeq" id="WP_223910380.1">
    <property type="nucleotide sequence ID" value="NZ_AP024238.1"/>
</dbReference>
<reference evidence="12 13" key="1">
    <citation type="journal article" date="2021" name="Microbiol. Spectr.">
        <title>A Single Bacterium Capable of Oxidation and Reduction of Iron at Circumneutral pH.</title>
        <authorList>
            <person name="Kato S."/>
            <person name="Ohkuma M."/>
        </authorList>
    </citation>
    <scope>NUCLEOTIDE SEQUENCE [LARGE SCALE GENOMIC DNA]</scope>
    <source>
        <strain evidence="12 13">MIZ03</strain>
    </source>
</reference>
<dbReference type="PANTHER" id="PTHR30329">
    <property type="entry name" value="STATOR ELEMENT OF FLAGELLAR MOTOR COMPLEX"/>
    <property type="match status" value="1"/>
</dbReference>
<evidence type="ECO:0000256" key="6">
    <source>
        <dbReference type="ARBA" id="ARBA00023288"/>
    </source>
</evidence>
<comment type="function">
    <text evidence="8">Part of the Tol-Pal system, which plays a role in outer membrane invagination during cell division and is important for maintaining outer membrane integrity.</text>
</comment>
<evidence type="ECO:0000256" key="10">
    <source>
        <dbReference type="SAM" id="SignalP"/>
    </source>
</evidence>
<evidence type="ECO:0000256" key="2">
    <source>
        <dbReference type="ARBA" id="ARBA00022729"/>
    </source>
</evidence>
<dbReference type="CDD" id="cd07185">
    <property type="entry name" value="OmpA_C-like"/>
    <property type="match status" value="1"/>
</dbReference>
<feature type="domain" description="OmpA-like" evidence="11">
    <location>
        <begin position="68"/>
        <end position="184"/>
    </location>
</feature>
<organism evidence="12 13">
    <name type="scientific">Rhodoferax lithotrophicus</name>
    <dbReference type="NCBI Taxonomy" id="2798804"/>
    <lineage>
        <taxon>Bacteria</taxon>
        <taxon>Pseudomonadati</taxon>
        <taxon>Pseudomonadota</taxon>
        <taxon>Betaproteobacteria</taxon>
        <taxon>Burkholderiales</taxon>
        <taxon>Comamonadaceae</taxon>
        <taxon>Rhodoferax</taxon>
    </lineage>
</organism>
<protein>
    <recommendedName>
        <fullName evidence="8">Peptidoglycan-associated lipoprotein</fullName>
        <shortName evidence="8">PAL</shortName>
    </recommendedName>
</protein>
<keyword evidence="1 8" id="KW-0132">Cell division</keyword>
<dbReference type="InterPro" id="IPR050330">
    <property type="entry name" value="Bact_OuterMem_StrucFunc"/>
</dbReference>
<dbReference type="Gene3D" id="3.30.1330.60">
    <property type="entry name" value="OmpA-like domain"/>
    <property type="match status" value="1"/>
</dbReference>
<comment type="subunit">
    <text evidence="8">The Tol-Pal system is composed of five core proteins: the inner membrane proteins TolA, TolQ and TolR, the periplasmic protein TolB and the outer membrane protein Pal. They form a network linking the inner and outer membranes and the peptidoglycan layer.</text>
</comment>
<dbReference type="Pfam" id="PF00691">
    <property type="entry name" value="OmpA"/>
    <property type="match status" value="1"/>
</dbReference>
<feature type="region of interest" description="Disordered" evidence="9">
    <location>
        <begin position="29"/>
        <end position="51"/>
    </location>
</feature>
<keyword evidence="3 8" id="KW-0472">Membrane</keyword>
<dbReference type="InterPro" id="IPR006664">
    <property type="entry name" value="OMP_bac"/>
</dbReference>
<evidence type="ECO:0000256" key="5">
    <source>
        <dbReference type="ARBA" id="ARBA00023237"/>
    </source>
</evidence>
<dbReference type="PROSITE" id="PS51123">
    <property type="entry name" value="OMPA_2"/>
    <property type="match status" value="1"/>
</dbReference>
<comment type="similarity">
    <text evidence="8">Belongs to the Pal lipoprotein family.</text>
</comment>
<dbReference type="InterPro" id="IPR014169">
    <property type="entry name" value="Pal_lipo_C"/>
</dbReference>
<evidence type="ECO:0000313" key="12">
    <source>
        <dbReference type="EMBL" id="BCO26624.1"/>
    </source>
</evidence>
<keyword evidence="4 8" id="KW-0564">Palmitate</keyword>
<evidence type="ECO:0000259" key="11">
    <source>
        <dbReference type="PROSITE" id="PS51123"/>
    </source>
</evidence>
<evidence type="ECO:0000256" key="8">
    <source>
        <dbReference type="HAMAP-Rule" id="MF_02204"/>
    </source>
</evidence>
<evidence type="ECO:0000256" key="4">
    <source>
        <dbReference type="ARBA" id="ARBA00023139"/>
    </source>
</evidence>
<keyword evidence="6 8" id="KW-0449">Lipoprotein</keyword>
<accession>A0ABM7MKB0</accession>
<gene>
    <name evidence="8" type="primary">pal</name>
    <name evidence="12" type="ORF">MIZ03_1507</name>
</gene>
<dbReference type="PRINTS" id="PR01021">
    <property type="entry name" value="OMPADOMAIN"/>
</dbReference>
<evidence type="ECO:0000256" key="7">
    <source>
        <dbReference type="ARBA" id="ARBA00023306"/>
    </source>
</evidence>
<feature type="chain" id="PRO_5046649460" description="Peptidoglycan-associated lipoprotein" evidence="10">
    <location>
        <begin position="21"/>
        <end position="184"/>
    </location>
</feature>
<name>A0ABM7MKB0_9BURK</name>
<keyword evidence="5 8" id="KW-0998">Cell outer membrane</keyword>
<comment type="subcellular location">
    <subcellularLocation>
        <location evidence="8">Cell outer membrane</location>
        <topology evidence="8">Lipid-anchor</topology>
    </subcellularLocation>
</comment>
<dbReference type="SUPFAM" id="SSF103088">
    <property type="entry name" value="OmpA-like"/>
    <property type="match status" value="1"/>
</dbReference>
<feature type="signal peptide" evidence="10">
    <location>
        <begin position="1"/>
        <end position="20"/>
    </location>
</feature>
<dbReference type="PANTHER" id="PTHR30329:SF21">
    <property type="entry name" value="LIPOPROTEIN YIAD-RELATED"/>
    <property type="match status" value="1"/>
</dbReference>
<keyword evidence="13" id="KW-1185">Reference proteome</keyword>
<keyword evidence="7 8" id="KW-0131">Cell cycle</keyword>